<keyword evidence="12" id="KW-0100">Branched-chain amino acid biosynthesis</keyword>
<comment type="caution">
    <text evidence="13">The sequence shown here is derived from an EMBL/GenBank/DDBJ whole genome shotgun (WGS) entry which is preliminary data.</text>
</comment>
<evidence type="ECO:0000256" key="5">
    <source>
        <dbReference type="ARBA" id="ARBA00009320"/>
    </source>
</evidence>
<dbReference type="PANTHER" id="PTHR42743">
    <property type="entry name" value="AMINO-ACID AMINOTRANSFERASE"/>
    <property type="match status" value="1"/>
</dbReference>
<keyword evidence="12" id="KW-0028">Amino-acid biosynthesis</keyword>
<keyword evidence="6 12" id="KW-0032">Aminotransferase</keyword>
<organism evidence="13 14">
    <name type="scientific">Ramlibacter lithotrophicus</name>
    <dbReference type="NCBI Taxonomy" id="2606681"/>
    <lineage>
        <taxon>Bacteria</taxon>
        <taxon>Pseudomonadati</taxon>
        <taxon>Pseudomonadota</taxon>
        <taxon>Betaproteobacteria</taxon>
        <taxon>Burkholderiales</taxon>
        <taxon>Comamonadaceae</taxon>
        <taxon>Ramlibacter</taxon>
    </lineage>
</organism>
<protein>
    <recommendedName>
        <fullName evidence="12">Branched-chain-amino-acid aminotransferase</fullName>
        <shortName evidence="12">BCAT</shortName>
        <ecNumber evidence="12">2.6.1.42</ecNumber>
    </recommendedName>
</protein>
<dbReference type="InterPro" id="IPR043131">
    <property type="entry name" value="BCAT-like_N"/>
</dbReference>
<comment type="pathway">
    <text evidence="3 12">Amino-acid biosynthesis; L-valine biosynthesis; L-valine from pyruvate: step 4/4.</text>
</comment>
<comment type="function">
    <text evidence="12">Acts on leucine, isoleucine and valine.</text>
</comment>
<dbReference type="Pfam" id="PF01063">
    <property type="entry name" value="Aminotran_4"/>
    <property type="match status" value="1"/>
</dbReference>
<dbReference type="PANTHER" id="PTHR42743:SF4">
    <property type="entry name" value="BRANCHED-CHAIN-AMINO-ACID AMINOTRANSFERASE-RELATED"/>
    <property type="match status" value="1"/>
</dbReference>
<dbReference type="InterPro" id="IPR001544">
    <property type="entry name" value="Aminotrans_IV"/>
</dbReference>
<dbReference type="UniPathway" id="UPA00047">
    <property type="reaction ID" value="UER00058"/>
</dbReference>
<dbReference type="InterPro" id="IPR005785">
    <property type="entry name" value="B_amino_transI"/>
</dbReference>
<evidence type="ECO:0000256" key="9">
    <source>
        <dbReference type="ARBA" id="ARBA00048212"/>
    </source>
</evidence>
<comment type="similarity">
    <text evidence="5 12">Belongs to the class-IV pyridoxal-phosphate-dependent aminotransferase family.</text>
</comment>
<evidence type="ECO:0000256" key="2">
    <source>
        <dbReference type="ARBA" id="ARBA00004824"/>
    </source>
</evidence>
<evidence type="ECO:0000256" key="6">
    <source>
        <dbReference type="ARBA" id="ARBA00022576"/>
    </source>
</evidence>
<dbReference type="GO" id="GO:0009099">
    <property type="term" value="P:L-valine biosynthetic process"/>
    <property type="evidence" value="ECO:0007669"/>
    <property type="project" value="UniProtKB-UniPathway"/>
</dbReference>
<dbReference type="EC" id="2.6.1.42" evidence="12"/>
<dbReference type="RefSeq" id="WP_168109598.1">
    <property type="nucleotide sequence ID" value="NZ_VTOX01000010.1"/>
</dbReference>
<keyword evidence="7 12" id="KW-0808">Transferase</keyword>
<dbReference type="Gene3D" id="3.20.10.10">
    <property type="entry name" value="D-amino Acid Aminotransferase, subunit A, domain 2"/>
    <property type="match status" value="1"/>
</dbReference>
<evidence type="ECO:0000256" key="10">
    <source>
        <dbReference type="ARBA" id="ARBA00048798"/>
    </source>
</evidence>
<comment type="pathway">
    <text evidence="4 12">Amino-acid biosynthesis; L-leucine biosynthesis; L-leucine from 3-methyl-2-oxobutanoate: step 4/4.</text>
</comment>
<dbReference type="EMBL" id="VTOX01000010">
    <property type="protein sequence ID" value="NKE68481.1"/>
    <property type="molecule type" value="Genomic_DNA"/>
</dbReference>
<proteinExistence type="inferred from homology"/>
<dbReference type="AlphaFoldDB" id="A0A7X6I8M5"/>
<comment type="catalytic activity">
    <reaction evidence="11 12">
        <text>L-leucine + 2-oxoglutarate = 4-methyl-2-oxopentanoate + L-glutamate</text>
        <dbReference type="Rhea" id="RHEA:18321"/>
        <dbReference type="ChEBI" id="CHEBI:16810"/>
        <dbReference type="ChEBI" id="CHEBI:17865"/>
        <dbReference type="ChEBI" id="CHEBI:29985"/>
        <dbReference type="ChEBI" id="CHEBI:57427"/>
        <dbReference type="EC" id="2.6.1.42"/>
    </reaction>
</comment>
<dbReference type="SUPFAM" id="SSF56752">
    <property type="entry name" value="D-aminoacid aminotransferase-like PLP-dependent enzymes"/>
    <property type="match status" value="1"/>
</dbReference>
<dbReference type="InterPro" id="IPR050571">
    <property type="entry name" value="Class-IV_PLP-Dep_Aminotrnsfr"/>
</dbReference>
<evidence type="ECO:0000256" key="8">
    <source>
        <dbReference type="ARBA" id="ARBA00022898"/>
    </source>
</evidence>
<evidence type="ECO:0000256" key="3">
    <source>
        <dbReference type="ARBA" id="ARBA00004931"/>
    </source>
</evidence>
<evidence type="ECO:0000313" key="14">
    <source>
        <dbReference type="Proteomes" id="UP000521868"/>
    </source>
</evidence>
<keyword evidence="14" id="KW-1185">Reference proteome</keyword>
<reference evidence="13 14" key="1">
    <citation type="journal article" date="2020" name="Nature">
        <title>Bacterial chemolithoautotrophy via manganese oxidation.</title>
        <authorList>
            <person name="Yu H."/>
            <person name="Leadbetter J.R."/>
        </authorList>
    </citation>
    <scope>NUCLEOTIDE SEQUENCE [LARGE SCALE GENOMIC DNA]</scope>
    <source>
        <strain evidence="13 14">RBP-1</strain>
    </source>
</reference>
<dbReference type="GO" id="GO:0009098">
    <property type="term" value="P:L-leucine biosynthetic process"/>
    <property type="evidence" value="ECO:0007669"/>
    <property type="project" value="UniProtKB-UniPathway"/>
</dbReference>
<comment type="pathway">
    <text evidence="2 12">Amino-acid biosynthesis; L-isoleucine biosynthesis; L-isoleucine from 2-oxobutanoate: step 4/4.</text>
</comment>
<evidence type="ECO:0000256" key="4">
    <source>
        <dbReference type="ARBA" id="ARBA00005072"/>
    </source>
</evidence>
<evidence type="ECO:0000256" key="7">
    <source>
        <dbReference type="ARBA" id="ARBA00022679"/>
    </source>
</evidence>
<comment type="catalytic activity">
    <reaction evidence="10 12">
        <text>L-isoleucine + 2-oxoglutarate = (S)-3-methyl-2-oxopentanoate + L-glutamate</text>
        <dbReference type="Rhea" id="RHEA:24801"/>
        <dbReference type="ChEBI" id="CHEBI:16810"/>
        <dbReference type="ChEBI" id="CHEBI:29985"/>
        <dbReference type="ChEBI" id="CHEBI:35146"/>
        <dbReference type="ChEBI" id="CHEBI:58045"/>
        <dbReference type="EC" id="2.6.1.42"/>
    </reaction>
</comment>
<dbReference type="GO" id="GO:0004084">
    <property type="term" value="F:branched-chain-amino-acid transaminase activity"/>
    <property type="evidence" value="ECO:0007669"/>
    <property type="project" value="UniProtKB-EC"/>
</dbReference>
<dbReference type="NCBIfam" id="TIGR01122">
    <property type="entry name" value="ilvE_I"/>
    <property type="match status" value="1"/>
</dbReference>
<dbReference type="NCBIfam" id="NF005146">
    <property type="entry name" value="PRK06606.1"/>
    <property type="match status" value="1"/>
</dbReference>
<gene>
    <name evidence="12" type="primary">ilvE</name>
    <name evidence="13" type="ORF">RAMLITH_21925</name>
</gene>
<dbReference type="GO" id="GO:0009097">
    <property type="term" value="P:isoleucine biosynthetic process"/>
    <property type="evidence" value="ECO:0007669"/>
    <property type="project" value="UniProtKB-UniPathway"/>
</dbReference>
<dbReference type="InterPro" id="IPR043132">
    <property type="entry name" value="BCAT-like_C"/>
</dbReference>
<accession>A0A7X6I8M5</accession>
<dbReference type="UniPathway" id="UPA00049">
    <property type="reaction ID" value="UER00062"/>
</dbReference>
<keyword evidence="8 12" id="KW-0663">Pyridoxal phosphate</keyword>
<evidence type="ECO:0000256" key="11">
    <source>
        <dbReference type="ARBA" id="ARBA00049229"/>
    </source>
</evidence>
<sequence>MWQPRVIMQNGELLPYAEARVHPMSLAMTYATAVFEGLRAYRNPETGAFKIFRLAEHVRRLQAGMKVMRMDRRFEVDEVAALLTRLIRANEPDDDVYVRLLVYVEALGLMAQTGPVGFTAAASPRERPKYAETGMSLGVSSWTRLSDNASPPRIKATANYHSARLTQLQAKADGYDGALMLTPAGKVSEAPIACFFMVRDGKLITPGLGSNILESVTRDTIITLHEELTGQPVAQRDVDRSELYFAEEAFVCGTGQEIIPVVAIDRLPVGDGQPGPITRRLQKTYFDTVRGLVPDRHEWLTPV</sequence>
<dbReference type="InterPro" id="IPR036038">
    <property type="entry name" value="Aminotransferase-like"/>
</dbReference>
<evidence type="ECO:0000256" key="1">
    <source>
        <dbReference type="ARBA" id="ARBA00001933"/>
    </source>
</evidence>
<dbReference type="FunFam" id="3.20.10.10:FF:000002">
    <property type="entry name" value="D-alanine aminotransferase"/>
    <property type="match status" value="1"/>
</dbReference>
<name>A0A7X6I8M5_9BURK</name>
<comment type="catalytic activity">
    <reaction evidence="9 12">
        <text>L-valine + 2-oxoglutarate = 3-methyl-2-oxobutanoate + L-glutamate</text>
        <dbReference type="Rhea" id="RHEA:24813"/>
        <dbReference type="ChEBI" id="CHEBI:11851"/>
        <dbReference type="ChEBI" id="CHEBI:16810"/>
        <dbReference type="ChEBI" id="CHEBI:29985"/>
        <dbReference type="ChEBI" id="CHEBI:57762"/>
        <dbReference type="EC" id="2.6.1.42"/>
    </reaction>
</comment>
<comment type="cofactor">
    <cofactor evidence="1 12">
        <name>pyridoxal 5'-phosphate</name>
        <dbReference type="ChEBI" id="CHEBI:597326"/>
    </cofactor>
</comment>
<dbReference type="UniPathway" id="UPA00048">
    <property type="reaction ID" value="UER00073"/>
</dbReference>
<evidence type="ECO:0000313" key="13">
    <source>
        <dbReference type="EMBL" id="NKE68481.1"/>
    </source>
</evidence>
<dbReference type="Gene3D" id="3.30.470.10">
    <property type="match status" value="1"/>
</dbReference>
<evidence type="ECO:0000256" key="12">
    <source>
        <dbReference type="RuleBase" id="RU364094"/>
    </source>
</evidence>
<dbReference type="Proteomes" id="UP000521868">
    <property type="component" value="Unassembled WGS sequence"/>
</dbReference>